<comment type="caution">
    <text evidence="1">The sequence shown here is derived from an EMBL/GenBank/DDBJ whole genome shotgun (WGS) entry which is preliminary data.</text>
</comment>
<name>I4GRQ6_MICAE</name>
<organism evidence="1 2">
    <name type="scientific">Microcystis aeruginosa PCC 9806</name>
    <dbReference type="NCBI Taxonomy" id="1160282"/>
    <lineage>
        <taxon>Bacteria</taxon>
        <taxon>Bacillati</taxon>
        <taxon>Cyanobacteriota</taxon>
        <taxon>Cyanophyceae</taxon>
        <taxon>Oscillatoriophycideae</taxon>
        <taxon>Chroococcales</taxon>
        <taxon>Microcystaceae</taxon>
        <taxon>Microcystis</taxon>
    </lineage>
</organism>
<dbReference type="Proteomes" id="UP000003273">
    <property type="component" value="Unassembled WGS sequence"/>
</dbReference>
<sequence>MGAFVTGGAGFIGAIILGKLPSIPLDGVKMSKQSMYYDSSKAVQELGLPQSPIRQALADAVNWFQTNGDITY</sequence>
<evidence type="ECO:0000313" key="1">
    <source>
        <dbReference type="EMBL" id="CCI12480.1"/>
    </source>
</evidence>
<reference evidence="1 2" key="1">
    <citation type="submission" date="2012-04" db="EMBL/GenBank/DDBJ databases">
        <authorList>
            <person name="Genoscope - CEA"/>
        </authorList>
    </citation>
    <scope>NUCLEOTIDE SEQUENCE [LARGE SCALE GENOMIC DNA]</scope>
    <source>
        <strain evidence="1 2">9806</strain>
    </source>
</reference>
<evidence type="ECO:0008006" key="3">
    <source>
        <dbReference type="Google" id="ProtNLM"/>
    </source>
</evidence>
<gene>
    <name evidence="1" type="ORF">MICAE_1370007</name>
</gene>
<protein>
    <recommendedName>
        <fullName evidence="3">Dihydroflavonol-4-reductase</fullName>
    </recommendedName>
</protein>
<dbReference type="AlphaFoldDB" id="I4GRQ6"/>
<proteinExistence type="predicted"/>
<evidence type="ECO:0000313" key="2">
    <source>
        <dbReference type="Proteomes" id="UP000003273"/>
    </source>
</evidence>
<dbReference type="EMBL" id="CAIL01000043">
    <property type="protein sequence ID" value="CCI12480.1"/>
    <property type="molecule type" value="Genomic_DNA"/>
</dbReference>
<dbReference type="HOGENOM" id="CLU_2717825_0_0_3"/>
<accession>I4GRQ6</accession>
<dbReference type="Gene3D" id="3.40.50.720">
    <property type="entry name" value="NAD(P)-binding Rossmann-like Domain"/>
    <property type="match status" value="1"/>
</dbReference>